<protein>
    <recommendedName>
        <fullName evidence="1">DUF7423 domain-containing protein</fullName>
    </recommendedName>
</protein>
<proteinExistence type="predicted"/>
<dbReference type="Proteomes" id="UP000269292">
    <property type="component" value="Segment"/>
</dbReference>
<evidence type="ECO:0000313" key="2">
    <source>
        <dbReference type="EMBL" id="AYD82056.1"/>
    </source>
</evidence>
<sequence>MTHNLPAAPDPGTTPLSQVPTAALIFTLGFCVARPEIAHKHYGGIAAIADELSHRRGGHGEAVSPSEFTFLMAALPRDVAGAVEVLYRADRGQRMAGYRRTPSK</sequence>
<feature type="domain" description="DUF7423" evidence="1">
    <location>
        <begin position="13"/>
        <end position="100"/>
    </location>
</feature>
<accession>A0A386KCS1</accession>
<dbReference type="EMBL" id="MH744423">
    <property type="protein sequence ID" value="AYD82056.1"/>
    <property type="molecule type" value="Genomic_DNA"/>
</dbReference>
<dbReference type="Pfam" id="PF24198">
    <property type="entry name" value="DUF7423"/>
    <property type="match status" value="1"/>
</dbReference>
<dbReference type="InterPro" id="IPR055846">
    <property type="entry name" value="DUF7423"/>
</dbReference>
<evidence type="ECO:0000259" key="1">
    <source>
        <dbReference type="Pfam" id="PF24198"/>
    </source>
</evidence>
<dbReference type="GeneID" id="60321131"/>
<organism evidence="2 3">
    <name type="scientific">Mycobacterium phage Saguaro</name>
    <dbReference type="NCBI Taxonomy" id="2315616"/>
    <lineage>
        <taxon>Viruses</taxon>
        <taxon>Duplodnaviria</taxon>
        <taxon>Heunggongvirae</taxon>
        <taxon>Uroviricota</taxon>
        <taxon>Caudoviricetes</taxon>
        <taxon>Bclasvirinae</taxon>
        <taxon>Saguarovirus</taxon>
        <taxon>Saguarovirus saguaro</taxon>
    </lineage>
</organism>
<reference evidence="2 3" key="1">
    <citation type="submission" date="2018-08" db="EMBL/GenBank/DDBJ databases">
        <authorList>
            <person name="Washington J.M."/>
            <person name="Garlena R.A."/>
            <person name="Russell D.A."/>
            <person name="Pope W.H."/>
            <person name="Jacobs-Sera D."/>
            <person name="Hatfull G.F."/>
        </authorList>
    </citation>
    <scope>NUCLEOTIDE SEQUENCE [LARGE SCALE GENOMIC DNA]</scope>
</reference>
<dbReference type="RefSeq" id="YP_009949725.1">
    <property type="nucleotide sequence ID" value="NC_051583.1"/>
</dbReference>
<dbReference type="KEGG" id="vg:60321131"/>
<evidence type="ECO:0000313" key="3">
    <source>
        <dbReference type="Proteomes" id="UP000269292"/>
    </source>
</evidence>
<gene>
    <name evidence="2" type="primary">62</name>
    <name evidence="2" type="ORF">SEA_SAGUARO_62</name>
</gene>
<name>A0A386KCS1_9CAUD</name>
<keyword evidence="3" id="KW-1185">Reference proteome</keyword>